<dbReference type="EMBL" id="CH445346">
    <property type="protein sequence ID" value="EAT80198.1"/>
    <property type="molecule type" value="Genomic_DNA"/>
</dbReference>
<reference evidence="3" key="1">
    <citation type="journal article" date="2007" name="Plant Cell">
        <title>Dothideomycete-plant interactions illuminated by genome sequencing and EST analysis of the wheat pathogen Stagonospora nodorum.</title>
        <authorList>
            <person name="Hane J.K."/>
            <person name="Lowe R.G."/>
            <person name="Solomon P.S."/>
            <person name="Tan K.C."/>
            <person name="Schoch C.L."/>
            <person name="Spatafora J.W."/>
            <person name="Crous P.W."/>
            <person name="Kodira C."/>
            <person name="Birren B.W."/>
            <person name="Galagan J.E."/>
            <person name="Torriani S.F."/>
            <person name="McDonald B.A."/>
            <person name="Oliver R.P."/>
        </authorList>
    </citation>
    <scope>NUCLEOTIDE SEQUENCE [LARGE SCALE GENOMIC DNA]</scope>
    <source>
        <strain evidence="3">SN15 / ATCC MYA-4574 / FGSC 10173</strain>
    </source>
</reference>
<dbReference type="Proteomes" id="UP000001055">
    <property type="component" value="Unassembled WGS sequence"/>
</dbReference>
<dbReference type="InParanoid" id="Q0U779"/>
<name>Q0U779_PHANO</name>
<dbReference type="AlphaFoldDB" id="Q0U779"/>
<proteinExistence type="predicted"/>
<sequence length="96" mass="11254">MPTHYLKRQCQKETKQQIRRRVRNDPSERCRESNNLGTQRNEERERQSELGAQQNTNKGSVSQSQQPGLGYRREREHRTVAANYSTQRGPSQVTVK</sequence>
<evidence type="ECO:0000313" key="3">
    <source>
        <dbReference type="Proteomes" id="UP000001055"/>
    </source>
</evidence>
<feature type="compositionally biased region" description="Basic and acidic residues" evidence="1">
    <location>
        <begin position="23"/>
        <end position="32"/>
    </location>
</feature>
<dbReference type="RefSeq" id="XP_001802608.1">
    <property type="nucleotide sequence ID" value="XM_001802556.1"/>
</dbReference>
<organism evidence="2 3">
    <name type="scientific">Phaeosphaeria nodorum (strain SN15 / ATCC MYA-4574 / FGSC 10173)</name>
    <name type="common">Glume blotch fungus</name>
    <name type="synonym">Parastagonospora nodorum</name>
    <dbReference type="NCBI Taxonomy" id="321614"/>
    <lineage>
        <taxon>Eukaryota</taxon>
        <taxon>Fungi</taxon>
        <taxon>Dikarya</taxon>
        <taxon>Ascomycota</taxon>
        <taxon>Pezizomycotina</taxon>
        <taxon>Dothideomycetes</taxon>
        <taxon>Pleosporomycetidae</taxon>
        <taxon>Pleosporales</taxon>
        <taxon>Pleosporineae</taxon>
        <taxon>Phaeosphaeriaceae</taxon>
        <taxon>Parastagonospora</taxon>
    </lineage>
</organism>
<protein>
    <submittedName>
        <fullName evidence="2">Uncharacterized protein</fullName>
    </submittedName>
</protein>
<accession>Q0U779</accession>
<dbReference type="KEGG" id="pno:SNOG_12385"/>
<dbReference type="GeneID" id="5979517"/>
<evidence type="ECO:0000256" key="1">
    <source>
        <dbReference type="SAM" id="MobiDB-lite"/>
    </source>
</evidence>
<dbReference type="HOGENOM" id="CLU_2360438_0_0_1"/>
<feature type="compositionally biased region" description="Polar residues" evidence="1">
    <location>
        <begin position="82"/>
        <end position="96"/>
    </location>
</feature>
<gene>
    <name evidence="2" type="ORF">SNOG_12385</name>
</gene>
<evidence type="ECO:0000313" key="2">
    <source>
        <dbReference type="EMBL" id="EAT80198.1"/>
    </source>
</evidence>
<feature type="compositionally biased region" description="Polar residues" evidence="1">
    <location>
        <begin position="50"/>
        <end position="67"/>
    </location>
</feature>
<feature type="region of interest" description="Disordered" evidence="1">
    <location>
        <begin position="1"/>
        <end position="96"/>
    </location>
</feature>